<dbReference type="SMART" id="SM00020">
    <property type="entry name" value="Tryp_SPc"/>
    <property type="match status" value="1"/>
</dbReference>
<evidence type="ECO:0000256" key="15">
    <source>
        <dbReference type="SAM" id="SignalP"/>
    </source>
</evidence>
<sequence>MVSAAVLFLLTAGSVCGEAAAERKLVYVTVLFRHGDRSPVKAYPTDPHQESNWPQGFGQLSQMGMQEQFGLGQFLRKRYKGFLKDSYDRHEIYVRSTDQDRTLMSAEANLAGLYPPSGHQVFEENLTWQPIPVHTVSQSEERLLSFPLGDCPRYEQLMNETKRTKEFINVTNTYQDIIELVKKKTGLNEINVESVWIVYDTLFCESRHNMSTPDWVTPDVMEKLRVLNDFSIQVKFGVYKQQEKSRLQGGILLGEIVKNLSKMAVPDPKQRLKMMMLSAHDTTVVALQASLNVFNGIEPPFSSCQIFELYRNNNGSVSVSMFYRNDSAVEPYPLQLPGCPLDCPLDEFVRITKFSISEDRDKECQVHSERRDKESHSQLDVCGITPLNTRIVGGENAPPGNWPWQASLQSFGSHFCGGSLINSQWVLTAAHCFLTNRTSLTVSLGLQSLQGPNHNGVSRTVTKVISNPNYNFKTNDNDICLLKLSSPVTFTNLIVPVCLAASDSTFFSGVSAWVTGWGDTAYRVSLPFPGNLMEVNVPIVGNRKCNCDYGVFPITNNMICAGLSAGGKDSCEGDSGGPLVSKQGSRWIQEGIVSFGNGCAKPNFPGVYTRVSQYQSWISSQITSSQPGFVTFTSPGTDSDLNICCAGLQPSLPPNGPPVTMELNQPSPKEIFSINQAKLKCIITGQDPNIVNQIQITWQINGSPVTNTIPTTQSGVSTMTLTLTEWYKVNNVRCSARKDDMTLASQVLTFRKGDGSEPKVTVHILPDEDITDEVTLVCLVSSRVQRDYYITWSEQKTNPPIYTDGIDFPPVKTKQGYSVASIYTTTKEKWNKLTMFSCHAFPGSGENHTISRDVSSGLDFTPESKLSFALSCTDDALEEEEYSSLWSTVFSFVILFISSLLYSMIFSLVKVNMQASSAFQLY</sequence>
<gene>
    <name evidence="18" type="primary">LOC116037490</name>
</gene>
<protein>
    <recommendedName>
        <fullName evidence="6">Acrosin</fullName>
        <ecNumber evidence="5">3.1.3.2</ecNumber>
        <ecNumber evidence="4">3.4.21.10</ecNumber>
    </recommendedName>
</protein>
<comment type="similarity">
    <text evidence="3">Belongs to the histidine acid phosphatase family.</text>
</comment>
<evidence type="ECO:0000256" key="10">
    <source>
        <dbReference type="ARBA" id="ARBA00022825"/>
    </source>
</evidence>
<evidence type="ECO:0000259" key="17">
    <source>
        <dbReference type="PROSITE" id="PS50835"/>
    </source>
</evidence>
<dbReference type="Pfam" id="PF00089">
    <property type="entry name" value="Trypsin"/>
    <property type="match status" value="1"/>
</dbReference>
<dbReference type="PROSITE" id="PS00778">
    <property type="entry name" value="HIS_ACID_PHOSPHAT_2"/>
    <property type="match status" value="1"/>
</dbReference>
<keyword evidence="8 15" id="KW-0732">Signal</keyword>
<dbReference type="InterPro" id="IPR009003">
    <property type="entry name" value="Peptidase_S1_PA"/>
</dbReference>
<reference evidence="18" key="1">
    <citation type="submission" date="2025-08" db="UniProtKB">
        <authorList>
            <consortium name="Ensembl"/>
        </authorList>
    </citation>
    <scope>IDENTIFICATION</scope>
</reference>
<proteinExistence type="inferred from homology"/>
<keyword evidence="14" id="KW-1133">Transmembrane helix</keyword>
<keyword evidence="10 13" id="KW-0720">Serine protease</keyword>
<keyword evidence="19" id="KW-1185">Reference proteome</keyword>
<dbReference type="CDD" id="cd07061">
    <property type="entry name" value="HP_HAP_like"/>
    <property type="match status" value="1"/>
</dbReference>
<dbReference type="FunFam" id="2.40.10.10:FF:000057">
    <property type="entry name" value="Zgc:100868"/>
    <property type="match status" value="1"/>
</dbReference>
<feature type="transmembrane region" description="Helical" evidence="14">
    <location>
        <begin position="885"/>
        <end position="909"/>
    </location>
</feature>
<keyword evidence="9 13" id="KW-0378">Hydrolase</keyword>
<dbReference type="FunFam" id="3.40.50.1240:FF:000010">
    <property type="entry name" value="Prostatic acid phosphatase"/>
    <property type="match status" value="1"/>
</dbReference>
<dbReference type="SUPFAM" id="SSF53254">
    <property type="entry name" value="Phosphoglycerate mutase-like"/>
    <property type="match status" value="1"/>
</dbReference>
<dbReference type="InterPro" id="IPR036179">
    <property type="entry name" value="Ig-like_dom_sf"/>
</dbReference>
<dbReference type="PROSITE" id="PS00135">
    <property type="entry name" value="TRYPSIN_SER"/>
    <property type="match status" value="1"/>
</dbReference>
<dbReference type="EC" id="3.1.3.2" evidence="5"/>
<evidence type="ECO:0000256" key="12">
    <source>
        <dbReference type="ARBA" id="ARBA00023180"/>
    </source>
</evidence>
<dbReference type="InterPro" id="IPR029033">
    <property type="entry name" value="His_PPase_superfam"/>
</dbReference>
<dbReference type="GO" id="GO:0006508">
    <property type="term" value="P:proteolysis"/>
    <property type="evidence" value="ECO:0007669"/>
    <property type="project" value="UniProtKB-KW"/>
</dbReference>
<evidence type="ECO:0000256" key="7">
    <source>
        <dbReference type="ARBA" id="ARBA00022670"/>
    </source>
</evidence>
<feature type="signal peptide" evidence="15">
    <location>
        <begin position="1"/>
        <end position="17"/>
    </location>
</feature>
<dbReference type="SUPFAM" id="SSF50494">
    <property type="entry name" value="Trypsin-like serine proteases"/>
    <property type="match status" value="1"/>
</dbReference>
<dbReference type="AlphaFoldDB" id="A0A8C9XPT4"/>
<dbReference type="GeneTree" id="ENSGT00940000158446"/>
<reference evidence="18" key="2">
    <citation type="submission" date="2025-09" db="UniProtKB">
        <authorList>
            <consortium name="Ensembl"/>
        </authorList>
    </citation>
    <scope>IDENTIFICATION</scope>
</reference>
<dbReference type="PROSITE" id="PS50835">
    <property type="entry name" value="IG_LIKE"/>
    <property type="match status" value="2"/>
</dbReference>
<dbReference type="Proteomes" id="UP000694568">
    <property type="component" value="Unplaced"/>
</dbReference>
<evidence type="ECO:0000313" key="18">
    <source>
        <dbReference type="Ensembl" id="ENSSLUP00000013919.1"/>
    </source>
</evidence>
<dbReference type="Pfam" id="PF07654">
    <property type="entry name" value="C1-set"/>
    <property type="match status" value="1"/>
</dbReference>
<evidence type="ECO:0000259" key="16">
    <source>
        <dbReference type="PROSITE" id="PS50240"/>
    </source>
</evidence>
<evidence type="ECO:0000313" key="19">
    <source>
        <dbReference type="Proteomes" id="UP000694568"/>
    </source>
</evidence>
<dbReference type="Gene3D" id="2.60.40.10">
    <property type="entry name" value="Immunoglobulins"/>
    <property type="match status" value="2"/>
</dbReference>
<keyword evidence="12" id="KW-0325">Glycoprotein</keyword>
<evidence type="ECO:0000256" key="2">
    <source>
        <dbReference type="ARBA" id="ARBA00001656"/>
    </source>
</evidence>
<keyword evidence="14" id="KW-0472">Membrane</keyword>
<feature type="domain" description="Ig-like" evidence="17">
    <location>
        <begin position="657"/>
        <end position="744"/>
    </location>
</feature>
<dbReference type="InterPro" id="IPR033116">
    <property type="entry name" value="TRYPSIN_SER"/>
</dbReference>
<dbReference type="InterPro" id="IPR043504">
    <property type="entry name" value="Peptidase_S1_PA_chymotrypsin"/>
</dbReference>
<accession>A0A8C9XPT4</accession>
<dbReference type="PANTHER" id="PTHR24252:SF8">
    <property type="entry name" value="ACROSIN"/>
    <property type="match status" value="1"/>
</dbReference>
<comment type="catalytic activity">
    <reaction evidence="2">
        <text>Preferential cleavage: Arg-|-Xaa, Lys-|-Xaa.</text>
        <dbReference type="EC" id="3.4.21.10"/>
    </reaction>
</comment>
<evidence type="ECO:0000256" key="13">
    <source>
        <dbReference type="RuleBase" id="RU363034"/>
    </source>
</evidence>
<dbReference type="PROSITE" id="PS50240">
    <property type="entry name" value="TRYPSIN_DOM"/>
    <property type="match status" value="1"/>
</dbReference>
<dbReference type="InterPro" id="IPR001254">
    <property type="entry name" value="Trypsin_dom"/>
</dbReference>
<dbReference type="InterPro" id="IPR003597">
    <property type="entry name" value="Ig_C1-set"/>
</dbReference>
<feature type="domain" description="Peptidase S1" evidence="16">
    <location>
        <begin position="391"/>
        <end position="623"/>
    </location>
</feature>
<evidence type="ECO:0000256" key="9">
    <source>
        <dbReference type="ARBA" id="ARBA00022801"/>
    </source>
</evidence>
<keyword evidence="7 13" id="KW-0645">Protease</keyword>
<dbReference type="GO" id="GO:0004252">
    <property type="term" value="F:serine-type endopeptidase activity"/>
    <property type="evidence" value="ECO:0007669"/>
    <property type="project" value="InterPro"/>
</dbReference>
<name>A0A8C9XPT4_SANLU</name>
<feature type="chain" id="PRO_5034228801" description="Acrosin" evidence="15">
    <location>
        <begin position="18"/>
        <end position="922"/>
    </location>
</feature>
<evidence type="ECO:0000256" key="11">
    <source>
        <dbReference type="ARBA" id="ARBA00023157"/>
    </source>
</evidence>
<dbReference type="InterPro" id="IPR000560">
    <property type="entry name" value="His_Pase_clade-2"/>
</dbReference>
<dbReference type="PROSITE" id="PS00616">
    <property type="entry name" value="HIS_ACID_PHOSPHAT_1"/>
    <property type="match status" value="1"/>
</dbReference>
<dbReference type="PRINTS" id="PR00722">
    <property type="entry name" value="CHYMOTRYPSIN"/>
</dbReference>
<dbReference type="InterPro" id="IPR018114">
    <property type="entry name" value="TRYPSIN_HIS"/>
</dbReference>
<dbReference type="SUPFAM" id="SSF48726">
    <property type="entry name" value="Immunoglobulin"/>
    <property type="match status" value="2"/>
</dbReference>
<comment type="catalytic activity">
    <reaction evidence="1">
        <text>a phosphate monoester + H2O = an alcohol + phosphate</text>
        <dbReference type="Rhea" id="RHEA:15017"/>
        <dbReference type="ChEBI" id="CHEBI:15377"/>
        <dbReference type="ChEBI" id="CHEBI:30879"/>
        <dbReference type="ChEBI" id="CHEBI:43474"/>
        <dbReference type="ChEBI" id="CHEBI:67140"/>
        <dbReference type="EC" id="3.1.3.2"/>
    </reaction>
</comment>
<evidence type="ECO:0000256" key="4">
    <source>
        <dbReference type="ARBA" id="ARBA00012050"/>
    </source>
</evidence>
<dbReference type="InterPro" id="IPR001314">
    <property type="entry name" value="Peptidase_S1A"/>
</dbReference>
<evidence type="ECO:0000256" key="6">
    <source>
        <dbReference type="ARBA" id="ARBA00017161"/>
    </source>
</evidence>
<feature type="domain" description="Ig-like" evidence="17">
    <location>
        <begin position="758"/>
        <end position="855"/>
    </location>
</feature>
<evidence type="ECO:0000256" key="8">
    <source>
        <dbReference type="ARBA" id="ARBA00022729"/>
    </source>
</evidence>
<dbReference type="PANTHER" id="PTHR24252">
    <property type="entry name" value="ACROSIN-RELATED"/>
    <property type="match status" value="1"/>
</dbReference>
<dbReference type="InterPro" id="IPR007110">
    <property type="entry name" value="Ig-like_dom"/>
</dbReference>
<dbReference type="InterPro" id="IPR013783">
    <property type="entry name" value="Ig-like_fold"/>
</dbReference>
<dbReference type="GO" id="GO:0003993">
    <property type="term" value="F:acid phosphatase activity"/>
    <property type="evidence" value="ECO:0007669"/>
    <property type="project" value="UniProtKB-EC"/>
</dbReference>
<dbReference type="Ensembl" id="ENSSLUT00000014380.1">
    <property type="protein sequence ID" value="ENSSLUP00000013919.1"/>
    <property type="gene ID" value="ENSSLUG00000006066.1"/>
</dbReference>
<keyword evidence="11" id="KW-1015">Disulfide bond</keyword>
<dbReference type="EC" id="3.4.21.10" evidence="4"/>
<dbReference type="Gene3D" id="3.40.50.1240">
    <property type="entry name" value="Phosphoglycerate mutase-like"/>
    <property type="match status" value="1"/>
</dbReference>
<evidence type="ECO:0000256" key="3">
    <source>
        <dbReference type="ARBA" id="ARBA00005375"/>
    </source>
</evidence>
<evidence type="ECO:0000256" key="1">
    <source>
        <dbReference type="ARBA" id="ARBA00000032"/>
    </source>
</evidence>
<dbReference type="Gene3D" id="2.40.10.10">
    <property type="entry name" value="Trypsin-like serine proteases"/>
    <property type="match status" value="1"/>
</dbReference>
<organism evidence="18 19">
    <name type="scientific">Sander lucioperca</name>
    <name type="common">Pike-perch</name>
    <name type="synonym">Perca lucioperca</name>
    <dbReference type="NCBI Taxonomy" id="283035"/>
    <lineage>
        <taxon>Eukaryota</taxon>
        <taxon>Metazoa</taxon>
        <taxon>Chordata</taxon>
        <taxon>Craniata</taxon>
        <taxon>Vertebrata</taxon>
        <taxon>Euteleostomi</taxon>
        <taxon>Actinopterygii</taxon>
        <taxon>Neopterygii</taxon>
        <taxon>Teleostei</taxon>
        <taxon>Neoteleostei</taxon>
        <taxon>Acanthomorphata</taxon>
        <taxon>Eupercaria</taxon>
        <taxon>Perciformes</taxon>
        <taxon>Percoidei</taxon>
        <taxon>Percidae</taxon>
        <taxon>Luciopercinae</taxon>
        <taxon>Sander</taxon>
    </lineage>
</organism>
<dbReference type="CDD" id="cd00190">
    <property type="entry name" value="Tryp_SPc"/>
    <property type="match status" value="1"/>
</dbReference>
<keyword evidence="14" id="KW-0812">Transmembrane</keyword>
<dbReference type="Pfam" id="PF00328">
    <property type="entry name" value="His_Phos_2"/>
    <property type="match status" value="1"/>
</dbReference>
<evidence type="ECO:0000256" key="5">
    <source>
        <dbReference type="ARBA" id="ARBA00012646"/>
    </source>
</evidence>
<dbReference type="PROSITE" id="PS00134">
    <property type="entry name" value="TRYPSIN_HIS"/>
    <property type="match status" value="1"/>
</dbReference>
<dbReference type="InterPro" id="IPR033379">
    <property type="entry name" value="Acid_Pase_AS"/>
</dbReference>
<evidence type="ECO:0000256" key="14">
    <source>
        <dbReference type="SAM" id="Phobius"/>
    </source>
</evidence>